<dbReference type="InterPro" id="IPR037108">
    <property type="entry name" value="TM1727-like_C_sf"/>
</dbReference>
<dbReference type="PANTHER" id="PTHR40459">
    <property type="entry name" value="CONSERVED HYPOTHETICAL ALANINE AND LEUCINE RICH PROTEIN"/>
    <property type="match status" value="1"/>
</dbReference>
<evidence type="ECO:0008006" key="5">
    <source>
        <dbReference type="Google" id="ProtNLM"/>
    </source>
</evidence>
<evidence type="ECO:0000259" key="2">
    <source>
        <dbReference type="Pfam" id="PF10728"/>
    </source>
</evidence>
<evidence type="ECO:0000313" key="3">
    <source>
        <dbReference type="EMBL" id="GGC86817.1"/>
    </source>
</evidence>
<dbReference type="SUPFAM" id="SSF48179">
    <property type="entry name" value="6-phosphogluconate dehydrogenase C-terminal domain-like"/>
    <property type="match status" value="1"/>
</dbReference>
<dbReference type="Gene3D" id="3.40.50.720">
    <property type="entry name" value="NAD(P)-binding Rossmann-like Domain"/>
    <property type="match status" value="1"/>
</dbReference>
<dbReference type="Proteomes" id="UP000637423">
    <property type="component" value="Unassembled WGS sequence"/>
</dbReference>
<reference evidence="3" key="1">
    <citation type="journal article" date="2014" name="Int. J. Syst. Evol. Microbiol.">
        <title>Complete genome sequence of Corynebacterium casei LMG S-19264T (=DSM 44701T), isolated from a smear-ripened cheese.</title>
        <authorList>
            <consortium name="US DOE Joint Genome Institute (JGI-PGF)"/>
            <person name="Walter F."/>
            <person name="Albersmeier A."/>
            <person name="Kalinowski J."/>
            <person name="Ruckert C."/>
        </authorList>
    </citation>
    <scope>NUCLEOTIDE SEQUENCE</scope>
    <source>
        <strain evidence="3">CGMCC 1.10998</strain>
    </source>
</reference>
<feature type="domain" description="Putative oxidoreductase/dehydrogenase Rossmann-like" evidence="1">
    <location>
        <begin position="3"/>
        <end position="119"/>
    </location>
</feature>
<gene>
    <name evidence="3" type="ORF">GCM10011396_37650</name>
</gene>
<dbReference type="Pfam" id="PF10728">
    <property type="entry name" value="DUF2520"/>
    <property type="match status" value="1"/>
</dbReference>
<name>A0A916USW6_9BURK</name>
<dbReference type="SUPFAM" id="SSF51735">
    <property type="entry name" value="NAD(P)-binding Rossmann-fold domains"/>
    <property type="match status" value="1"/>
</dbReference>
<sequence length="275" mass="28620">MKSLSIIGAGKVGRVFGRQFSAHSVFEIRQVLNRSLASAQQAAGFIGAGEAIADWAALRASDIYMLTVPDDQIAASCEALQQRGLLGSHSLVLHCSGAKASTELAAALSAGAAVASLHPVRSFADAEAVSAGFAGTICSLEGDARALAVLEPALKTIHAQVVQISADSKLLYHAGSVFASNYLVSLMDVALRAYMAAGIPAEMAKAMAQPLAQQSLDNVFRLGAAQALTGPIARGDMQTVEKQLQQVAAWDTAVADIYRAFIPATVDLAQRKQKG</sequence>
<dbReference type="InterPro" id="IPR018931">
    <property type="entry name" value="DUF2520"/>
</dbReference>
<accession>A0A916USW6</accession>
<dbReference type="InterPro" id="IPR036291">
    <property type="entry name" value="NAD(P)-bd_dom_sf"/>
</dbReference>
<dbReference type="Gene3D" id="1.10.1040.20">
    <property type="entry name" value="ProC-like, C-terminal domain"/>
    <property type="match status" value="1"/>
</dbReference>
<dbReference type="AlphaFoldDB" id="A0A916USW6"/>
<dbReference type="RefSeq" id="WP_188567673.1">
    <property type="nucleotide sequence ID" value="NZ_BMED01000004.1"/>
</dbReference>
<comment type="caution">
    <text evidence="3">The sequence shown here is derived from an EMBL/GenBank/DDBJ whole genome shotgun (WGS) entry which is preliminary data.</text>
</comment>
<proteinExistence type="predicted"/>
<protein>
    <recommendedName>
        <fullName evidence="5">DUF2520 domain-containing protein</fullName>
    </recommendedName>
</protein>
<keyword evidence="4" id="KW-1185">Reference proteome</keyword>
<dbReference type="InterPro" id="IPR008927">
    <property type="entry name" value="6-PGluconate_DH-like_C_sf"/>
</dbReference>
<reference evidence="3" key="2">
    <citation type="submission" date="2020-09" db="EMBL/GenBank/DDBJ databases">
        <authorList>
            <person name="Sun Q."/>
            <person name="Zhou Y."/>
        </authorList>
    </citation>
    <scope>NUCLEOTIDE SEQUENCE</scope>
    <source>
        <strain evidence="3">CGMCC 1.10998</strain>
    </source>
</reference>
<dbReference type="PANTHER" id="PTHR40459:SF1">
    <property type="entry name" value="CONSERVED HYPOTHETICAL ALANINE AND LEUCINE RICH PROTEIN"/>
    <property type="match status" value="1"/>
</dbReference>
<dbReference type="EMBL" id="BMED01000004">
    <property type="protein sequence ID" value="GGC86817.1"/>
    <property type="molecule type" value="Genomic_DNA"/>
</dbReference>
<evidence type="ECO:0000259" key="1">
    <source>
        <dbReference type="Pfam" id="PF10727"/>
    </source>
</evidence>
<dbReference type="Pfam" id="PF10727">
    <property type="entry name" value="Rossmann-like"/>
    <property type="match status" value="1"/>
</dbReference>
<evidence type="ECO:0000313" key="4">
    <source>
        <dbReference type="Proteomes" id="UP000637423"/>
    </source>
</evidence>
<organism evidence="3 4">
    <name type="scientific">Undibacterium terreum</name>
    <dbReference type="NCBI Taxonomy" id="1224302"/>
    <lineage>
        <taxon>Bacteria</taxon>
        <taxon>Pseudomonadati</taxon>
        <taxon>Pseudomonadota</taxon>
        <taxon>Betaproteobacteria</taxon>
        <taxon>Burkholderiales</taxon>
        <taxon>Oxalobacteraceae</taxon>
        <taxon>Undibacterium</taxon>
    </lineage>
</organism>
<dbReference type="InterPro" id="IPR019665">
    <property type="entry name" value="OxRdtase/DH_put_Rossmann_dom"/>
</dbReference>
<feature type="domain" description="DUF2520" evidence="2">
    <location>
        <begin position="137"/>
        <end position="261"/>
    </location>
</feature>